<protein>
    <submittedName>
        <fullName evidence="1">Uncharacterized protein</fullName>
    </submittedName>
</protein>
<dbReference type="EMBL" id="SOBW01000007">
    <property type="protein sequence ID" value="TDU43389.1"/>
    <property type="molecule type" value="Genomic_DNA"/>
</dbReference>
<comment type="caution">
    <text evidence="1">The sequence shown here is derived from an EMBL/GenBank/DDBJ whole genome shotgun (WGS) entry which is preliminary data.</text>
</comment>
<accession>A0A4R7Q8Y5</accession>
<sequence>MTLHLFDTTFKQQQQISKGYTIELLYTDALQMKRVFLSPSVCNIRNGIPTNYYFFKKSKIKITQ</sequence>
<dbReference type="Proteomes" id="UP000294689">
    <property type="component" value="Unassembled WGS sequence"/>
</dbReference>
<evidence type="ECO:0000313" key="1">
    <source>
        <dbReference type="EMBL" id="TDU43389.1"/>
    </source>
</evidence>
<organism evidence="1 2">
    <name type="scientific">Gelidibacter sediminis</name>
    <dbReference type="NCBI Taxonomy" id="1608710"/>
    <lineage>
        <taxon>Bacteria</taxon>
        <taxon>Pseudomonadati</taxon>
        <taxon>Bacteroidota</taxon>
        <taxon>Flavobacteriia</taxon>
        <taxon>Flavobacteriales</taxon>
        <taxon>Flavobacteriaceae</taxon>
        <taxon>Gelidibacter</taxon>
    </lineage>
</organism>
<name>A0A4R7Q8Y5_9FLAO</name>
<gene>
    <name evidence="1" type="ORF">BXY82_0800</name>
</gene>
<dbReference type="AlphaFoldDB" id="A0A4R7Q8Y5"/>
<evidence type="ECO:0000313" key="2">
    <source>
        <dbReference type="Proteomes" id="UP000294689"/>
    </source>
</evidence>
<proteinExistence type="predicted"/>
<reference evidence="1 2" key="1">
    <citation type="submission" date="2019-03" db="EMBL/GenBank/DDBJ databases">
        <title>Genomic Encyclopedia of Archaeal and Bacterial Type Strains, Phase II (KMG-II): from individual species to whole genera.</title>
        <authorList>
            <person name="Goeker M."/>
        </authorList>
    </citation>
    <scope>NUCLEOTIDE SEQUENCE [LARGE SCALE GENOMIC DNA]</scope>
    <source>
        <strain evidence="1 2">DSM 28135</strain>
    </source>
</reference>
<keyword evidence="2" id="KW-1185">Reference proteome</keyword>